<keyword evidence="5 26" id="KW-0808">Transferase</keyword>
<evidence type="ECO:0000256" key="6">
    <source>
        <dbReference type="ARBA" id="ARBA00022692"/>
    </source>
</evidence>
<evidence type="ECO:0000313" key="29">
    <source>
        <dbReference type="Proteomes" id="UP000189704"/>
    </source>
</evidence>
<dbReference type="Pfam" id="PF17039">
    <property type="entry name" value="Glyco_tran_10_N"/>
    <property type="match status" value="1"/>
</dbReference>
<evidence type="ECO:0000256" key="11">
    <source>
        <dbReference type="ARBA" id="ARBA00023136"/>
    </source>
</evidence>
<reference evidence="30" key="1">
    <citation type="submission" date="2025-08" db="UniProtKB">
        <authorList>
            <consortium name="RefSeq"/>
        </authorList>
    </citation>
    <scope>IDENTIFICATION</scope>
</reference>
<comment type="catalytic activity">
    <reaction evidence="13">
        <text>a beta-D-galactosyl-(1-&gt;4)-N-acetyl-beta-D-glucosaminyl derivative + GDP-beta-L-fucose = a beta-D-galactosyl-(1-&gt;4)-[alpha-L-fucosyl-(1-&gt;3)]-N-acetyl-beta-D-glucosaminyl derivative + GDP + H(+)</text>
        <dbReference type="Rhea" id="RHEA:14257"/>
        <dbReference type="ChEBI" id="CHEBI:15378"/>
        <dbReference type="ChEBI" id="CHEBI:57273"/>
        <dbReference type="ChEBI" id="CHEBI:58189"/>
        <dbReference type="ChEBI" id="CHEBI:133507"/>
        <dbReference type="ChEBI" id="CHEBI:137941"/>
        <dbReference type="EC" id="2.4.1.152"/>
    </reaction>
    <physiologicalReaction direction="left-to-right" evidence="13">
        <dbReference type="Rhea" id="RHEA:14258"/>
    </physiologicalReaction>
</comment>
<keyword evidence="10" id="KW-0443">Lipid metabolism</keyword>
<dbReference type="GO" id="GO:0000139">
    <property type="term" value="C:Golgi membrane"/>
    <property type="evidence" value="ECO:0007669"/>
    <property type="project" value="UniProtKB-ARBA"/>
</dbReference>
<comment type="catalytic activity">
    <reaction evidence="21">
        <text>beta-D-galactosyl-(1-&gt;4)-N-acetyl-D-glucosamine + GDP-beta-L-fucose = beta-D-galactosyl-(1-&gt;4)-[alpha-L-fucosyl-(1-&gt;3)]-N-acetyl-D-glucosamine + GDP + H(+)</text>
        <dbReference type="Rhea" id="RHEA:62824"/>
        <dbReference type="ChEBI" id="CHEBI:15378"/>
        <dbReference type="ChEBI" id="CHEBI:57273"/>
        <dbReference type="ChEBI" id="CHEBI:58189"/>
        <dbReference type="ChEBI" id="CHEBI:60152"/>
        <dbReference type="ChEBI" id="CHEBI:62287"/>
    </reaction>
    <physiologicalReaction direction="left-to-right" evidence="21">
        <dbReference type="Rhea" id="RHEA:62825"/>
    </physiologicalReaction>
</comment>
<dbReference type="GeneID" id="103269908"/>
<dbReference type="KEGG" id="csyr:103269908"/>
<evidence type="ECO:0000256" key="21">
    <source>
        <dbReference type="ARBA" id="ARBA00036928"/>
    </source>
</evidence>
<comment type="pathway">
    <text evidence="2">Protein modification; protein glycosylation.</text>
</comment>
<evidence type="ECO:0000256" key="25">
    <source>
        <dbReference type="ARBA" id="ARBA00052236"/>
    </source>
</evidence>
<dbReference type="GO" id="GO:0017083">
    <property type="term" value="F:4-galactosyl-N-acetylglucosaminide 3-alpha-L-fucosyltransferase activity"/>
    <property type="evidence" value="ECO:0007669"/>
    <property type="project" value="UniProtKB-EC"/>
</dbReference>
<dbReference type="InterPro" id="IPR038577">
    <property type="entry name" value="GT10-like_C_sf"/>
</dbReference>
<keyword evidence="4 26" id="KW-0328">Glycosyltransferase</keyword>
<accession>A0A1U7UA85</accession>
<comment type="catalytic activity">
    <reaction evidence="22">
        <text>a neolactoside nLc6Cer(d18:1(4E)) + GDP-beta-L-fucose = a neolactoside III(3)-alpha-Fuc-nLc6Cer(d18:1(4E)) + GDP + H(+)</text>
        <dbReference type="Rhea" id="RHEA:48336"/>
        <dbReference type="ChEBI" id="CHEBI:15378"/>
        <dbReference type="ChEBI" id="CHEBI:57273"/>
        <dbReference type="ChEBI" id="CHEBI:58189"/>
        <dbReference type="ChEBI" id="CHEBI:61610"/>
        <dbReference type="ChEBI" id="CHEBI:90307"/>
    </reaction>
    <physiologicalReaction direction="left-to-right" evidence="22">
        <dbReference type="Rhea" id="RHEA:48337"/>
    </physiologicalReaction>
</comment>
<proteinExistence type="inferred from homology"/>
<organism evidence="29 30">
    <name type="scientific">Carlito syrichta</name>
    <name type="common">Philippine tarsier</name>
    <name type="synonym">Tarsius syrichta</name>
    <dbReference type="NCBI Taxonomy" id="1868482"/>
    <lineage>
        <taxon>Eukaryota</taxon>
        <taxon>Metazoa</taxon>
        <taxon>Chordata</taxon>
        <taxon>Craniata</taxon>
        <taxon>Vertebrata</taxon>
        <taxon>Euteleostomi</taxon>
        <taxon>Mammalia</taxon>
        <taxon>Eutheria</taxon>
        <taxon>Euarchontoglires</taxon>
        <taxon>Primates</taxon>
        <taxon>Haplorrhini</taxon>
        <taxon>Tarsiiformes</taxon>
        <taxon>Tarsiidae</taxon>
        <taxon>Carlito</taxon>
    </lineage>
</organism>
<dbReference type="GO" id="GO:0032580">
    <property type="term" value="C:Golgi cisterna membrane"/>
    <property type="evidence" value="ECO:0007669"/>
    <property type="project" value="UniProtKB-SubCell"/>
</dbReference>
<dbReference type="SUPFAM" id="SSF53756">
    <property type="entry name" value="UDP-Glycosyltransferase/glycogen phosphorylase"/>
    <property type="match status" value="1"/>
</dbReference>
<comment type="similarity">
    <text evidence="3 26">Belongs to the glycosyltransferase 10 family.</text>
</comment>
<evidence type="ECO:0000256" key="18">
    <source>
        <dbReference type="ARBA" id="ARBA00036497"/>
    </source>
</evidence>
<evidence type="ECO:0000256" key="20">
    <source>
        <dbReference type="ARBA" id="ARBA00036757"/>
    </source>
</evidence>
<comment type="catalytic activity">
    <reaction evidence="20">
        <text>a neolactoside nLc4Cer + GDP-beta-L-fucose = a neolactoside III(3)-alpha-Fuc-nLc4Cer + GDP + H(+)</text>
        <dbReference type="Rhea" id="RHEA:48376"/>
        <dbReference type="ChEBI" id="CHEBI:15378"/>
        <dbReference type="ChEBI" id="CHEBI:57273"/>
        <dbReference type="ChEBI" id="CHEBI:58189"/>
        <dbReference type="ChEBI" id="CHEBI:90376"/>
        <dbReference type="ChEBI" id="CHEBI:90379"/>
    </reaction>
    <physiologicalReaction direction="left-to-right" evidence="20">
        <dbReference type="Rhea" id="RHEA:48377"/>
    </physiologicalReaction>
</comment>
<comment type="catalytic activity">
    <reaction evidence="25">
        <text>a neolactoside VI(3)-alpha-NeuNAc-nLc6Cer + GDP-beta-L-fucose = a neolactoside VI(3)-alpha-NeuAc,III(3)-alphaFuc-nLc6Cer + GDP + H(+)</text>
        <dbReference type="Rhea" id="RHEA:48352"/>
        <dbReference type="ChEBI" id="CHEBI:15378"/>
        <dbReference type="ChEBI" id="CHEBI:57273"/>
        <dbReference type="ChEBI" id="CHEBI:58189"/>
        <dbReference type="ChEBI" id="CHEBI:90335"/>
        <dbReference type="ChEBI" id="CHEBI:90339"/>
    </reaction>
    <physiologicalReaction direction="left-to-right" evidence="25">
        <dbReference type="Rhea" id="RHEA:48353"/>
    </physiologicalReaction>
</comment>
<keyword evidence="29" id="KW-1185">Reference proteome</keyword>
<evidence type="ECO:0000259" key="28">
    <source>
        <dbReference type="Pfam" id="PF17039"/>
    </source>
</evidence>
<evidence type="ECO:0000256" key="24">
    <source>
        <dbReference type="ARBA" id="ARBA00048398"/>
    </source>
</evidence>
<evidence type="ECO:0000256" key="26">
    <source>
        <dbReference type="RuleBase" id="RU003832"/>
    </source>
</evidence>
<feature type="domain" description="Fucosyltransferase N-terminal" evidence="28">
    <location>
        <begin position="79"/>
        <end position="186"/>
    </location>
</feature>
<evidence type="ECO:0000256" key="13">
    <source>
        <dbReference type="ARBA" id="ARBA00029329"/>
    </source>
</evidence>
<keyword evidence="8" id="KW-1133">Transmembrane helix</keyword>
<dbReference type="GO" id="GO:0006665">
    <property type="term" value="P:sphingolipid metabolic process"/>
    <property type="evidence" value="ECO:0007669"/>
    <property type="project" value="UniProtKB-ARBA"/>
</dbReference>
<keyword evidence="6 26" id="KW-0812">Transmembrane</keyword>
<dbReference type="PANTHER" id="PTHR11929:SF11">
    <property type="entry name" value="4-GALACTOSYL-N-ACETYLGLUCOSAMINIDE 3-ALPHA-L-FUCOSYLTRANSFERASE FUT5"/>
    <property type="match status" value="1"/>
</dbReference>
<dbReference type="InterPro" id="IPR031481">
    <property type="entry name" value="Glyco_tran_10_N"/>
</dbReference>
<dbReference type="Proteomes" id="UP000189704">
    <property type="component" value="Unplaced"/>
</dbReference>
<evidence type="ECO:0000256" key="16">
    <source>
        <dbReference type="ARBA" id="ARBA00036468"/>
    </source>
</evidence>
<comment type="catalytic activity">
    <reaction evidence="16">
        <text>an alpha-Neu5Ac-(2-&gt;3)-beta-D-Gal-(1-&gt;3)-D-GlcNAc derivative + GDP-beta-L-fucose = an alpha-Neu5Ac-(2-&gt;3)-beta-D-Gal-(1-&gt;3)-[alpha-L-Fuc-(1-&gt;4)]-beta-D-GlcNAc derivative + GDP + H(+)</text>
        <dbReference type="Rhea" id="RHEA:62904"/>
        <dbReference type="ChEBI" id="CHEBI:15378"/>
        <dbReference type="ChEBI" id="CHEBI:57273"/>
        <dbReference type="ChEBI" id="CHEBI:58189"/>
        <dbReference type="ChEBI" id="CHEBI:146021"/>
        <dbReference type="ChEBI" id="CHEBI:146022"/>
    </reaction>
    <physiologicalReaction direction="left-to-right" evidence="16">
        <dbReference type="Rhea" id="RHEA:62905"/>
    </physiologicalReaction>
</comment>
<evidence type="ECO:0000256" key="17">
    <source>
        <dbReference type="ARBA" id="ARBA00036481"/>
    </source>
</evidence>
<dbReference type="AlphaFoldDB" id="A0A1U7UA85"/>
<gene>
    <name evidence="30" type="primary">LOC103269908</name>
</gene>
<evidence type="ECO:0000256" key="12">
    <source>
        <dbReference type="ARBA" id="ARBA00023180"/>
    </source>
</evidence>
<keyword evidence="11" id="KW-0472">Membrane</keyword>
<dbReference type="Gene3D" id="3.40.50.11660">
    <property type="entry name" value="Glycosyl transferase family 10, C-terminal domain"/>
    <property type="match status" value="1"/>
</dbReference>
<dbReference type="GO" id="GO:0009312">
    <property type="term" value="P:oligosaccharide biosynthetic process"/>
    <property type="evidence" value="ECO:0007669"/>
    <property type="project" value="UniProtKB-ARBA"/>
</dbReference>
<evidence type="ECO:0000259" key="27">
    <source>
        <dbReference type="Pfam" id="PF00852"/>
    </source>
</evidence>
<comment type="subcellular location">
    <subcellularLocation>
        <location evidence="1 26">Golgi apparatus</location>
        <location evidence="1 26">Golgi stack membrane</location>
        <topology evidence="1 26">Single-pass type II membrane protein</topology>
    </subcellularLocation>
</comment>
<comment type="catalytic activity">
    <reaction evidence="14">
        <text>an alpha-Neu5Ac-(2-&gt;3)-beta-D-Gal-(1-&gt;4)-beta-D-GlcNAc-(1-&gt;3)-beta-D-Gal-(1-&gt;4)-[alpha-L-Fuc-(1-&gt;3)]-beta-D-GlcNAc derivative + GDP-beta-L-fucose = an alpha-Neu5Ac-(2-&gt;3)-beta-D-Gal-(1-&gt;4)-[alpha-L-Fuc-(1-&gt;3)]-beta-D-GlcNAc-(1-&gt;3)-beta-D-Gal-(1-&gt;4)-[alpha-L-Fuc-(1-&gt;3)]-beta-D-GlcNAc derivative + GDP + H(+)</text>
        <dbReference type="Rhea" id="RHEA:52864"/>
        <dbReference type="ChEBI" id="CHEBI:15378"/>
        <dbReference type="ChEBI" id="CHEBI:57273"/>
        <dbReference type="ChEBI" id="CHEBI:58189"/>
        <dbReference type="ChEBI" id="CHEBI:145342"/>
        <dbReference type="ChEBI" id="CHEBI:145343"/>
    </reaction>
    <physiologicalReaction direction="left-to-right" evidence="14">
        <dbReference type="Rhea" id="RHEA:52865"/>
    </physiologicalReaction>
</comment>
<dbReference type="PANTHER" id="PTHR11929">
    <property type="entry name" value="ALPHA- 1,3 -FUCOSYLTRANSFERASE"/>
    <property type="match status" value="1"/>
</dbReference>
<evidence type="ECO:0000256" key="15">
    <source>
        <dbReference type="ARBA" id="ARBA00036273"/>
    </source>
</evidence>
<comment type="catalytic activity">
    <reaction evidence="23">
        <text>N-acetyl-alpha-neuraminosyl-(2-&gt;3)-beta-D-galactosyl-(1-&gt;4)-N-acetyl-beta-D-glucosamine + GDP-beta-L-fucose = N-acetyl-alpha-neuraminosyl-(2-&gt;3)-beta-D-galactosyl-(1-&gt;4)-[alpha-L-fucosyl-(1-&gt;3)]-N-acetyl-beta-D-glucosamine + GDP + H(+)</text>
        <dbReference type="Rhea" id="RHEA:62836"/>
        <dbReference type="ChEBI" id="CHEBI:15378"/>
        <dbReference type="ChEBI" id="CHEBI:57273"/>
        <dbReference type="ChEBI" id="CHEBI:58189"/>
        <dbReference type="ChEBI" id="CHEBI:145937"/>
        <dbReference type="ChEBI" id="CHEBI:145938"/>
    </reaction>
    <physiologicalReaction direction="left-to-right" evidence="23">
        <dbReference type="Rhea" id="RHEA:62837"/>
    </physiologicalReaction>
</comment>
<evidence type="ECO:0000256" key="1">
    <source>
        <dbReference type="ARBA" id="ARBA00004447"/>
    </source>
</evidence>
<keyword evidence="9 26" id="KW-0333">Golgi apparatus</keyword>
<sequence>MEPPGPAKRLCPWRPCLVVLLLQLLLSVCFFSYVRVSRGDLTGFLPLGPSAVESAQAAPSRSPELPPQTTPATLTRRPLQILLWTWPFHIPLTLSPCSELVPGLADCDITANRKVYRQADAVIVHHWDVMFNPRSQLPPSPRPPGQRWVWYNMEPPLNSRQLRAMDGLFNLTMSYRSDSDVFMPYGWLEPWSGRPAHAPLNLSAKTELVAWAVSNWRPSSARVRYYEKLKAHLKVDVFGASHLPLPRGVMMERLSRYKFYLAFENSLHPDYITEKLWRNAMEAWAVPVVLGPSRGNYERFVPPDAFIHVDDFQSPQDLARYLQELDRDPERYLNYFRWRERLRPRFFSWNLAFCKACWKLQQESRYQTVRSVEAWFT</sequence>
<keyword evidence="7" id="KW-0735">Signal-anchor</keyword>
<evidence type="ECO:0000256" key="8">
    <source>
        <dbReference type="ARBA" id="ARBA00022989"/>
    </source>
</evidence>
<dbReference type="EC" id="2.4.1.-" evidence="26"/>
<feature type="domain" description="Fucosyltransferase C-terminal" evidence="27">
    <location>
        <begin position="203"/>
        <end position="375"/>
    </location>
</feature>
<evidence type="ECO:0000256" key="3">
    <source>
        <dbReference type="ARBA" id="ARBA00008919"/>
    </source>
</evidence>
<evidence type="ECO:0000313" key="30">
    <source>
        <dbReference type="RefSeq" id="XP_008065653.1"/>
    </source>
</evidence>
<evidence type="ECO:0000256" key="22">
    <source>
        <dbReference type="ARBA" id="ARBA00036999"/>
    </source>
</evidence>
<dbReference type="UniPathway" id="UPA00378"/>
<dbReference type="RefSeq" id="XP_008065653.1">
    <property type="nucleotide sequence ID" value="XM_008067462.1"/>
</dbReference>
<comment type="catalytic activity">
    <reaction evidence="15">
        <text>a beta-D-galactosyl-(1-&gt;3)-N-acetyl-beta-D-glucosaminyl derivative + GDP-beta-L-fucose = a beta-D-galactosyl-(1-&gt;3)-[alpha-L-fucosyl-(1-&gt;4)]-N-acetyl-beta-D-glucosaminyl derivative + GDP + H(+)</text>
        <dbReference type="Rhea" id="RHEA:23628"/>
        <dbReference type="ChEBI" id="CHEBI:15378"/>
        <dbReference type="ChEBI" id="CHEBI:57273"/>
        <dbReference type="ChEBI" id="CHEBI:58189"/>
        <dbReference type="ChEBI" id="CHEBI:133506"/>
        <dbReference type="ChEBI" id="CHEBI:140304"/>
        <dbReference type="EC" id="2.4.1.65"/>
    </reaction>
    <physiologicalReaction direction="left-to-right" evidence="15">
        <dbReference type="Rhea" id="RHEA:23629"/>
    </physiologicalReaction>
</comment>
<evidence type="ECO:0000256" key="4">
    <source>
        <dbReference type="ARBA" id="ARBA00022676"/>
    </source>
</evidence>
<evidence type="ECO:0000256" key="5">
    <source>
        <dbReference type="ARBA" id="ARBA00022679"/>
    </source>
</evidence>
<dbReference type="FunFam" id="3.40.50.11660:FF:000001">
    <property type="entry name" value="alpha-(1,3)-fucosyltransferase 9"/>
    <property type="match status" value="1"/>
</dbReference>
<name>A0A1U7UA85_CARSF</name>
<dbReference type="GO" id="GO:0017060">
    <property type="term" value="F:3-galactosyl-N-acetylglucosaminide 4-alpha-L-fucosyltransferase activity"/>
    <property type="evidence" value="ECO:0007669"/>
    <property type="project" value="UniProtKB-EC"/>
</dbReference>
<evidence type="ECO:0000256" key="19">
    <source>
        <dbReference type="ARBA" id="ARBA00036594"/>
    </source>
</evidence>
<evidence type="ECO:0000256" key="10">
    <source>
        <dbReference type="ARBA" id="ARBA00023098"/>
    </source>
</evidence>
<keyword evidence="12" id="KW-0325">Glycoprotein</keyword>
<evidence type="ECO:0000256" key="9">
    <source>
        <dbReference type="ARBA" id="ARBA00023034"/>
    </source>
</evidence>
<dbReference type="InterPro" id="IPR001503">
    <property type="entry name" value="Glyco_trans_10"/>
</dbReference>
<dbReference type="InterPro" id="IPR055270">
    <property type="entry name" value="Glyco_tran_10_C"/>
</dbReference>
<dbReference type="Pfam" id="PF00852">
    <property type="entry name" value="Glyco_transf_10"/>
    <property type="match status" value="1"/>
</dbReference>
<protein>
    <recommendedName>
        <fullName evidence="26">Fucosyltransferase</fullName>
        <ecNumber evidence="26">2.4.1.-</ecNumber>
    </recommendedName>
</protein>
<evidence type="ECO:0000256" key="23">
    <source>
        <dbReference type="ARBA" id="ARBA00047526"/>
    </source>
</evidence>
<comment type="catalytic activity">
    <reaction evidence="18">
        <text>a neolactoside nLc4Cer(d18:1(4E)) + GDP-beta-L-fucose = a neolactoside III(3)-alpha-Fuc-nLc4Cer(d18:1(4E)) + GDP + H(+)</text>
        <dbReference type="Rhea" id="RHEA:48332"/>
        <dbReference type="ChEBI" id="CHEBI:15378"/>
        <dbReference type="ChEBI" id="CHEBI:17006"/>
        <dbReference type="ChEBI" id="CHEBI:57273"/>
        <dbReference type="ChEBI" id="CHEBI:58189"/>
        <dbReference type="ChEBI" id="CHEBI:77240"/>
    </reaction>
    <physiologicalReaction direction="left-to-right" evidence="18">
        <dbReference type="Rhea" id="RHEA:48333"/>
    </physiologicalReaction>
</comment>
<comment type="catalytic activity">
    <reaction evidence="17">
        <text>an N-acetyl-alpha-neuraminyl-(2-&gt;3)-beta-D-galactosyl-(1-&gt;4)-N-acetyl-beta-D-glucosaminyl derivative + GDP-beta-L-fucose = an alpha-Neu5Ac-(2-&gt;3)-beta-D-Gal-(1-&gt;4)-[alpha-L-Fuc-(1-&gt;3)]-beta-D-GlcNAc derivative + GDP + H(+)</text>
        <dbReference type="Rhea" id="RHEA:56076"/>
        <dbReference type="ChEBI" id="CHEBI:15378"/>
        <dbReference type="ChEBI" id="CHEBI:57273"/>
        <dbReference type="ChEBI" id="CHEBI:58189"/>
        <dbReference type="ChEBI" id="CHEBI:136545"/>
        <dbReference type="ChEBI" id="CHEBI:139509"/>
    </reaction>
    <physiologicalReaction direction="left-to-right" evidence="17">
        <dbReference type="Rhea" id="RHEA:56077"/>
    </physiologicalReaction>
</comment>
<evidence type="ECO:0000256" key="7">
    <source>
        <dbReference type="ARBA" id="ARBA00022968"/>
    </source>
</evidence>
<evidence type="ECO:0000256" key="2">
    <source>
        <dbReference type="ARBA" id="ARBA00004922"/>
    </source>
</evidence>
<dbReference type="OrthoDB" id="427096at2759"/>
<comment type="catalytic activity">
    <reaction evidence="24">
        <text>a neolactoside nLc6Cer + GDP-beta-L-fucose = beta-D-galactosyl-(1-&gt;4)-N-acetyl-beta-D-glucosaminyl-(1-&gt;3)-beta-D-galactosyl-(1-&gt;4)-[alpha-L-fucosyl-(1-&gt;3)]-N-acetyl-beta-D-glucosaminyl-(1-&gt;3)-beta-D-galactosyl-(1-&gt;4)-beta-D-glucosyl-(1&lt;-&gt;1')-ceramide + GDP + H(+)</text>
        <dbReference type="Rhea" id="RHEA:48364"/>
        <dbReference type="ChEBI" id="CHEBI:15378"/>
        <dbReference type="ChEBI" id="CHEBI:57273"/>
        <dbReference type="ChEBI" id="CHEBI:58189"/>
        <dbReference type="ChEBI" id="CHEBI:90357"/>
        <dbReference type="ChEBI" id="CHEBI:90358"/>
    </reaction>
    <physiologicalReaction direction="left-to-right" evidence="24">
        <dbReference type="Rhea" id="RHEA:48365"/>
    </physiologicalReaction>
</comment>
<comment type="catalytic activity">
    <reaction evidence="19">
        <text>alpha-L-Fuc-(1-&gt;2)-beta-D-Gal-(1-&gt;4)-D-GlcNAc + GDP-beta-L-fucose = alpha-L-Fuc-(1-&gt;2)-beta-D-Gal-(1-&gt;4)-[alpha-L-Fuc-(1-&gt;3)]-D-GlcNAc + GDP + H(+)</text>
        <dbReference type="Rhea" id="RHEA:62900"/>
        <dbReference type="ChEBI" id="CHEBI:15378"/>
        <dbReference type="ChEBI" id="CHEBI:57273"/>
        <dbReference type="ChEBI" id="CHEBI:58189"/>
        <dbReference type="ChEBI" id="CHEBI:62263"/>
        <dbReference type="ChEBI" id="CHEBI:62507"/>
    </reaction>
</comment>
<evidence type="ECO:0000256" key="14">
    <source>
        <dbReference type="ARBA" id="ARBA00036052"/>
    </source>
</evidence>